<dbReference type="Proteomes" id="UP000284562">
    <property type="component" value="Unassembled WGS sequence"/>
</dbReference>
<accession>A0AA92V8E9</accession>
<protein>
    <submittedName>
        <fullName evidence="1">DUF3791 domain-containing protein</fullName>
    </submittedName>
</protein>
<evidence type="ECO:0000313" key="1">
    <source>
        <dbReference type="EMBL" id="RHK50090.1"/>
    </source>
</evidence>
<gene>
    <name evidence="1" type="ORF">DW064_01855</name>
</gene>
<dbReference type="RefSeq" id="WP_119237152.1">
    <property type="nucleotide sequence ID" value="NZ_JBALKY010000001.1"/>
</dbReference>
<name>A0AA92V8E9_9BACT</name>
<dbReference type="Pfam" id="PF12668">
    <property type="entry name" value="DUF3791"/>
    <property type="match status" value="1"/>
</dbReference>
<proteinExistence type="predicted"/>
<reference evidence="1 2" key="1">
    <citation type="submission" date="2018-08" db="EMBL/GenBank/DDBJ databases">
        <title>A genome reference for cultivated species of the human gut microbiota.</title>
        <authorList>
            <person name="Zou Y."/>
            <person name="Xue W."/>
            <person name="Luo G."/>
        </authorList>
    </citation>
    <scope>NUCLEOTIDE SEQUENCE [LARGE SCALE GENOMIC DNA]</scope>
    <source>
        <strain evidence="1 2">AF43-2</strain>
    </source>
</reference>
<sequence length="61" mass="6934">MCIVEFGHKFGMPSNISFNYLKEHKALDFLNECYAAEHTLSLEDALEDMQIICNRHGGTLS</sequence>
<dbReference type="AlphaFoldDB" id="A0AA92V8E9"/>
<dbReference type="EMBL" id="QRNN01000004">
    <property type="protein sequence ID" value="RHK50090.1"/>
    <property type="molecule type" value="Genomic_DNA"/>
</dbReference>
<evidence type="ECO:0000313" key="2">
    <source>
        <dbReference type="Proteomes" id="UP000284562"/>
    </source>
</evidence>
<dbReference type="InterPro" id="IPR024269">
    <property type="entry name" value="DUF3791"/>
</dbReference>
<comment type="caution">
    <text evidence="1">The sequence shown here is derived from an EMBL/GenBank/DDBJ whole genome shotgun (WGS) entry which is preliminary data.</text>
</comment>
<organism evidence="1 2">
    <name type="scientific">Segatella copri</name>
    <dbReference type="NCBI Taxonomy" id="165179"/>
    <lineage>
        <taxon>Bacteria</taxon>
        <taxon>Pseudomonadati</taxon>
        <taxon>Bacteroidota</taxon>
        <taxon>Bacteroidia</taxon>
        <taxon>Bacteroidales</taxon>
        <taxon>Prevotellaceae</taxon>
        <taxon>Segatella</taxon>
    </lineage>
</organism>